<reference evidence="1" key="2">
    <citation type="submission" date="2025-08" db="UniProtKB">
        <authorList>
            <consortium name="Ensembl"/>
        </authorList>
    </citation>
    <scope>IDENTIFICATION</scope>
</reference>
<gene>
    <name evidence="1" type="primary">LOC105605852</name>
</gene>
<evidence type="ECO:0000313" key="1">
    <source>
        <dbReference type="Ensembl" id="ENSOARP00020048203.1"/>
    </source>
</evidence>
<accession>A0AC11DST0</accession>
<organism evidence="1">
    <name type="scientific">Ovis aries</name>
    <name type="common">Sheep</name>
    <dbReference type="NCBI Taxonomy" id="9940"/>
    <lineage>
        <taxon>Eukaryota</taxon>
        <taxon>Metazoa</taxon>
        <taxon>Chordata</taxon>
        <taxon>Craniata</taxon>
        <taxon>Vertebrata</taxon>
        <taxon>Euteleostomi</taxon>
        <taxon>Mammalia</taxon>
        <taxon>Eutheria</taxon>
        <taxon>Laurasiatheria</taxon>
        <taxon>Artiodactyla</taxon>
        <taxon>Ruminantia</taxon>
        <taxon>Pecora</taxon>
        <taxon>Bovidae</taxon>
        <taxon>Caprinae</taxon>
        <taxon>Ovis</taxon>
    </lineage>
</organism>
<dbReference type="Ensembl" id="ENSOART00020046736.1">
    <property type="protein sequence ID" value="ENSOARP00020048203.1"/>
    <property type="gene ID" value="ENSOARG00020007882.2"/>
</dbReference>
<proteinExistence type="predicted"/>
<sequence>MERCSGALEEAADGARQQERHYQLLSALQGLVKELPSDLALALLDGTVFEIVQGLLEIQHLTEKSLYNQRLRLQNEHRVLRQALRQKHQEAQQACRPHSLPVLQAAQQRELEAAEQRIREEQRAMDQKIVLELDRKVADQQSTLEKAGVAGFYVTTNPQVSAAGLAWHSLGATGPQRPHPLWGSSWPLGGLCHQRTSQLPAGHRPPCSGLLRPRALICGSLHPCIPAHVPGQGSCKPCCGPSPSSSPFLAGSGQTPPTGSLPSAPRTSWLPRVPGERGCFPGLCQG</sequence>
<reference evidence="1" key="1">
    <citation type="submission" date="2020-11" db="EMBL/GenBank/DDBJ databases">
        <authorList>
            <person name="Davenport K.M."/>
            <person name="Bickhart D.M."/>
            <person name="Smith T.P.L."/>
            <person name="Murdoch B.M."/>
            <person name="Rosen B.D."/>
        </authorList>
    </citation>
    <scope>NUCLEOTIDE SEQUENCE [LARGE SCALE GENOMIC DNA]</scope>
    <source>
        <strain evidence="1">OAR_USU_Benz2616</strain>
    </source>
</reference>
<reference evidence="1" key="3">
    <citation type="submission" date="2025-09" db="UniProtKB">
        <authorList>
            <consortium name="Ensembl"/>
        </authorList>
    </citation>
    <scope>IDENTIFICATION</scope>
</reference>
<name>A0AC11DST0_SHEEP</name>
<protein>
    <submittedName>
        <fullName evidence="1">Uncharacterized protein</fullName>
    </submittedName>
</protein>